<organism evidence="6 7">
    <name type="scientific">Crystallibacter crystallopoietes</name>
    <dbReference type="NCBI Taxonomy" id="37928"/>
    <lineage>
        <taxon>Bacteria</taxon>
        <taxon>Bacillati</taxon>
        <taxon>Actinomycetota</taxon>
        <taxon>Actinomycetes</taxon>
        <taxon>Micrococcales</taxon>
        <taxon>Micrococcaceae</taxon>
        <taxon>Crystallibacter</taxon>
    </lineage>
</organism>
<keyword evidence="3" id="KW-0804">Transcription</keyword>
<reference evidence="6 7" key="1">
    <citation type="submission" date="2016-10" db="EMBL/GenBank/DDBJ databases">
        <authorList>
            <person name="de Groot N.N."/>
        </authorList>
    </citation>
    <scope>NUCLEOTIDE SEQUENCE [LARGE SCALE GENOMIC DNA]</scope>
    <source>
        <strain evidence="6 7">DSM 20117</strain>
    </source>
</reference>
<dbReference type="Pfam" id="PF12833">
    <property type="entry name" value="HTH_18"/>
    <property type="match status" value="1"/>
</dbReference>
<name>A0A1H1FLR6_9MICC</name>
<keyword evidence="2 6" id="KW-0238">DNA-binding</keyword>
<evidence type="ECO:0000259" key="5">
    <source>
        <dbReference type="PROSITE" id="PS01124"/>
    </source>
</evidence>
<dbReference type="PANTHER" id="PTHR43130">
    <property type="entry name" value="ARAC-FAMILY TRANSCRIPTIONAL REGULATOR"/>
    <property type="match status" value="1"/>
</dbReference>
<dbReference type="EMBL" id="FNKH01000002">
    <property type="protein sequence ID" value="SDR01810.1"/>
    <property type="molecule type" value="Genomic_DNA"/>
</dbReference>
<evidence type="ECO:0000256" key="1">
    <source>
        <dbReference type="ARBA" id="ARBA00023015"/>
    </source>
</evidence>
<keyword evidence="4" id="KW-1133">Transmembrane helix</keyword>
<dbReference type="PANTHER" id="PTHR43130:SF3">
    <property type="entry name" value="HTH-TYPE TRANSCRIPTIONAL REGULATOR RV1931C"/>
    <property type="match status" value="1"/>
</dbReference>
<protein>
    <submittedName>
        <fullName evidence="6">Transcriptional regulator GlxA family, contains an amidase domain and an AraC-type DNA-binding HTH domain</fullName>
    </submittedName>
</protein>
<dbReference type="Proteomes" id="UP000181917">
    <property type="component" value="Unassembled WGS sequence"/>
</dbReference>
<dbReference type="AlphaFoldDB" id="A0A1H1FLR6"/>
<keyword evidence="4" id="KW-0472">Membrane</keyword>
<feature type="domain" description="HTH araC/xylS-type" evidence="5">
    <location>
        <begin position="240"/>
        <end position="338"/>
    </location>
</feature>
<keyword evidence="4" id="KW-0812">Transmembrane</keyword>
<dbReference type="PROSITE" id="PS01124">
    <property type="entry name" value="HTH_ARAC_FAMILY_2"/>
    <property type="match status" value="1"/>
</dbReference>
<evidence type="ECO:0000256" key="3">
    <source>
        <dbReference type="ARBA" id="ARBA00023163"/>
    </source>
</evidence>
<dbReference type="GO" id="GO:0043565">
    <property type="term" value="F:sequence-specific DNA binding"/>
    <property type="evidence" value="ECO:0007669"/>
    <property type="project" value="InterPro"/>
</dbReference>
<dbReference type="InterPro" id="IPR002818">
    <property type="entry name" value="DJ-1/PfpI"/>
</dbReference>
<evidence type="ECO:0000313" key="6">
    <source>
        <dbReference type="EMBL" id="SDR01810.1"/>
    </source>
</evidence>
<dbReference type="STRING" id="37928.SAMN04489742_3519"/>
<dbReference type="CDD" id="cd03137">
    <property type="entry name" value="GATase1_AraC_1"/>
    <property type="match status" value="1"/>
</dbReference>
<sequence>MVRRYGPKKEWQKRLLAIKNCHNGLMLKNVAVLILPGTSPFEFGVACEVFGIDRSARGTGVPAFDFRVCTPAPGKVDTKTGFSIDVALGLEAAEDADLLIVAPYQWDAPVPEKVKQSLRRAHARGAWVMSLCTGAFVLAGAGLLDGRRATTHWQYSQQLAQQYPQIHVDENVLYVQDDRIITSAGTSAGIDACLHLVRTELGAGVAAAIARDMVVPPHREGGQAQYIARPLSLEGCSTLKDLVVWLSENLDREVSIAELSQRVHMSERTFARRFRAETGATPAAWINAQRVLLAQELLETSDLNIDEIARATGFGQAVLLRHHFVKALNISPASYRRTFRGSSAAMAVH</sequence>
<evidence type="ECO:0000313" key="7">
    <source>
        <dbReference type="Proteomes" id="UP000181917"/>
    </source>
</evidence>
<dbReference type="Gene3D" id="1.10.10.60">
    <property type="entry name" value="Homeodomain-like"/>
    <property type="match status" value="1"/>
</dbReference>
<dbReference type="SUPFAM" id="SSF46689">
    <property type="entry name" value="Homeodomain-like"/>
    <property type="match status" value="2"/>
</dbReference>
<proteinExistence type="predicted"/>
<dbReference type="Pfam" id="PF01965">
    <property type="entry name" value="DJ-1_PfpI"/>
    <property type="match status" value="1"/>
</dbReference>
<dbReference type="Gene3D" id="3.40.50.880">
    <property type="match status" value="1"/>
</dbReference>
<evidence type="ECO:0000256" key="2">
    <source>
        <dbReference type="ARBA" id="ARBA00023125"/>
    </source>
</evidence>
<dbReference type="InterPro" id="IPR018062">
    <property type="entry name" value="HTH_AraC-typ_CS"/>
</dbReference>
<dbReference type="InterPro" id="IPR018060">
    <property type="entry name" value="HTH_AraC"/>
</dbReference>
<gene>
    <name evidence="6" type="ORF">SAMN04489742_3519</name>
</gene>
<dbReference type="PROSITE" id="PS00041">
    <property type="entry name" value="HTH_ARAC_FAMILY_1"/>
    <property type="match status" value="1"/>
</dbReference>
<keyword evidence="1" id="KW-0805">Transcription regulation</keyword>
<feature type="transmembrane region" description="Helical" evidence="4">
    <location>
        <begin position="125"/>
        <end position="144"/>
    </location>
</feature>
<dbReference type="InterPro" id="IPR009057">
    <property type="entry name" value="Homeodomain-like_sf"/>
</dbReference>
<keyword evidence="7" id="KW-1185">Reference proteome</keyword>
<evidence type="ECO:0000256" key="4">
    <source>
        <dbReference type="SAM" id="Phobius"/>
    </source>
</evidence>
<dbReference type="SMART" id="SM00342">
    <property type="entry name" value="HTH_ARAC"/>
    <property type="match status" value="1"/>
</dbReference>
<dbReference type="InterPro" id="IPR052158">
    <property type="entry name" value="INH-QAR"/>
</dbReference>
<accession>A0A1H1FLR6</accession>
<dbReference type="SUPFAM" id="SSF52317">
    <property type="entry name" value="Class I glutamine amidotransferase-like"/>
    <property type="match status" value="1"/>
</dbReference>
<dbReference type="InterPro" id="IPR029062">
    <property type="entry name" value="Class_I_gatase-like"/>
</dbReference>
<dbReference type="GO" id="GO:0003700">
    <property type="term" value="F:DNA-binding transcription factor activity"/>
    <property type="evidence" value="ECO:0007669"/>
    <property type="project" value="InterPro"/>
</dbReference>